<protein>
    <submittedName>
        <fullName evidence="8">Putative membrane protein YphA (DoxX/SURF4 family)</fullName>
    </submittedName>
</protein>
<keyword evidence="4 7" id="KW-0812">Transmembrane</keyword>
<comment type="caution">
    <text evidence="8">The sequence shown here is derived from an EMBL/GenBank/DDBJ whole genome shotgun (WGS) entry which is preliminary data.</text>
</comment>
<dbReference type="Pfam" id="PF07681">
    <property type="entry name" value="DoxX"/>
    <property type="match status" value="1"/>
</dbReference>
<dbReference type="Proteomes" id="UP000295341">
    <property type="component" value="Unassembled WGS sequence"/>
</dbReference>
<evidence type="ECO:0000256" key="1">
    <source>
        <dbReference type="ARBA" id="ARBA00004651"/>
    </source>
</evidence>
<evidence type="ECO:0000256" key="6">
    <source>
        <dbReference type="ARBA" id="ARBA00023136"/>
    </source>
</evidence>
<dbReference type="PANTHER" id="PTHR33452">
    <property type="entry name" value="OXIDOREDUCTASE CATD-RELATED"/>
    <property type="match status" value="1"/>
</dbReference>
<dbReference type="InterPro" id="IPR051907">
    <property type="entry name" value="DoxX-like_oxidoreductase"/>
</dbReference>
<keyword evidence="5 7" id="KW-1133">Transmembrane helix</keyword>
<accession>A0A4S3K2G8</accession>
<proteinExistence type="inferred from homology"/>
<feature type="transmembrane region" description="Helical" evidence="7">
    <location>
        <begin position="168"/>
        <end position="187"/>
    </location>
</feature>
<evidence type="ECO:0000256" key="2">
    <source>
        <dbReference type="ARBA" id="ARBA00006679"/>
    </source>
</evidence>
<feature type="transmembrane region" description="Helical" evidence="7">
    <location>
        <begin position="93"/>
        <end position="110"/>
    </location>
</feature>
<dbReference type="PANTHER" id="PTHR33452:SF19">
    <property type="entry name" value="DOXX FAMILY PROTEIN"/>
    <property type="match status" value="1"/>
</dbReference>
<sequence>MTSALLRIRTSYDSLVEACGRADFLAPLLLRLYLAPVFWMAGWTKAMSFEDTVTWFGADGLGLPLPTLMAVLATGAELLGGLCLAVGLAVRPIAVPLMLTMLVAILSVHWPNGWLAVAEPQGLFANQRTMEAAERLSQIKAILREHGDYDYLTGKGSLVILNNGIEFGATYFLMLLSLFFTGAGRWFSVDYWIGSRLAPVHARRPASGTMAPTYVSSQIAPRN</sequence>
<organism evidence="8 9">
    <name type="scientific">Panacagrimonas perspica</name>
    <dbReference type="NCBI Taxonomy" id="381431"/>
    <lineage>
        <taxon>Bacteria</taxon>
        <taxon>Pseudomonadati</taxon>
        <taxon>Pseudomonadota</taxon>
        <taxon>Gammaproteobacteria</taxon>
        <taxon>Nevskiales</taxon>
        <taxon>Nevskiaceae</taxon>
        <taxon>Panacagrimonas</taxon>
    </lineage>
</organism>
<name>A0A4S3K2G8_9GAMM</name>
<dbReference type="InterPro" id="IPR032808">
    <property type="entry name" value="DoxX"/>
</dbReference>
<keyword evidence="6 7" id="KW-0472">Membrane</keyword>
<dbReference type="AlphaFoldDB" id="A0A4S3K2G8"/>
<dbReference type="OrthoDB" id="346004at2"/>
<evidence type="ECO:0000256" key="3">
    <source>
        <dbReference type="ARBA" id="ARBA00022475"/>
    </source>
</evidence>
<evidence type="ECO:0000256" key="7">
    <source>
        <dbReference type="SAM" id="Phobius"/>
    </source>
</evidence>
<comment type="subcellular location">
    <subcellularLocation>
        <location evidence="1">Cell membrane</location>
        <topology evidence="1">Multi-pass membrane protein</topology>
    </subcellularLocation>
</comment>
<dbReference type="RefSeq" id="WP_133882724.1">
    <property type="nucleotide sequence ID" value="NZ_MWIN01000019.1"/>
</dbReference>
<dbReference type="EMBL" id="SOBT01000010">
    <property type="protein sequence ID" value="TDU26529.1"/>
    <property type="molecule type" value="Genomic_DNA"/>
</dbReference>
<evidence type="ECO:0000313" key="9">
    <source>
        <dbReference type="Proteomes" id="UP000295341"/>
    </source>
</evidence>
<reference evidence="8 9" key="1">
    <citation type="submission" date="2019-03" db="EMBL/GenBank/DDBJ databases">
        <title>Genomic Encyclopedia of Type Strains, Phase IV (KMG-IV): sequencing the most valuable type-strain genomes for metagenomic binning, comparative biology and taxonomic classification.</title>
        <authorList>
            <person name="Goeker M."/>
        </authorList>
    </citation>
    <scope>NUCLEOTIDE SEQUENCE [LARGE SCALE GENOMIC DNA]</scope>
    <source>
        <strain evidence="8 9">DSM 26377</strain>
    </source>
</reference>
<comment type="similarity">
    <text evidence="2">Belongs to the DoxX family.</text>
</comment>
<keyword evidence="3" id="KW-1003">Cell membrane</keyword>
<dbReference type="GO" id="GO:0005886">
    <property type="term" value="C:plasma membrane"/>
    <property type="evidence" value="ECO:0007669"/>
    <property type="project" value="UniProtKB-SubCell"/>
</dbReference>
<evidence type="ECO:0000313" key="8">
    <source>
        <dbReference type="EMBL" id="TDU26529.1"/>
    </source>
</evidence>
<evidence type="ECO:0000256" key="5">
    <source>
        <dbReference type="ARBA" id="ARBA00022989"/>
    </source>
</evidence>
<feature type="transmembrane region" description="Helical" evidence="7">
    <location>
        <begin position="24"/>
        <end position="43"/>
    </location>
</feature>
<gene>
    <name evidence="8" type="ORF">DFR24_3557</name>
</gene>
<feature type="transmembrane region" description="Helical" evidence="7">
    <location>
        <begin position="63"/>
        <end position="86"/>
    </location>
</feature>
<keyword evidence="9" id="KW-1185">Reference proteome</keyword>
<evidence type="ECO:0000256" key="4">
    <source>
        <dbReference type="ARBA" id="ARBA00022692"/>
    </source>
</evidence>